<keyword evidence="4" id="KW-1185">Reference proteome</keyword>
<dbReference type="SUPFAM" id="SSF109604">
    <property type="entry name" value="HD-domain/PDEase-like"/>
    <property type="match status" value="1"/>
</dbReference>
<dbReference type="InterPro" id="IPR013976">
    <property type="entry name" value="HDOD"/>
</dbReference>
<dbReference type="Gene3D" id="3.20.20.450">
    <property type="entry name" value="EAL domain"/>
    <property type="match status" value="1"/>
</dbReference>
<evidence type="ECO:0000259" key="2">
    <source>
        <dbReference type="PROSITE" id="PS51833"/>
    </source>
</evidence>
<dbReference type="SUPFAM" id="SSF141868">
    <property type="entry name" value="EAL domain-like"/>
    <property type="match status" value="1"/>
</dbReference>
<evidence type="ECO:0000313" key="4">
    <source>
        <dbReference type="Proteomes" id="UP000185639"/>
    </source>
</evidence>
<proteinExistence type="predicted"/>
<name>A0A1N7L251_9GAMM</name>
<dbReference type="RefSeq" id="WP_076514756.1">
    <property type="nucleotide sequence ID" value="NZ_FTOH01000003.1"/>
</dbReference>
<dbReference type="InterPro" id="IPR001633">
    <property type="entry name" value="EAL_dom"/>
</dbReference>
<dbReference type="SMART" id="SM00052">
    <property type="entry name" value="EAL"/>
    <property type="match status" value="1"/>
</dbReference>
<dbReference type="PANTHER" id="PTHR33525:SF4">
    <property type="entry name" value="CYCLIC DI-GMP PHOSPHODIESTERASE CDGJ"/>
    <property type="match status" value="1"/>
</dbReference>
<dbReference type="Pfam" id="PF08668">
    <property type="entry name" value="HDOD"/>
    <property type="match status" value="1"/>
</dbReference>
<dbReference type="PIRSF" id="PIRSF003180">
    <property type="entry name" value="DiGMPpdiest_YuxH"/>
    <property type="match status" value="1"/>
</dbReference>
<dbReference type="InterPro" id="IPR052340">
    <property type="entry name" value="RNase_Y/CdgJ"/>
</dbReference>
<sequence>MQDRPLLARQPILDSNKAIYAYELLCRPIPDATEAWQDAHGNSATTEVVIGAMHEIGMALVTGGRPAFVNFTADFLSVDLPLSPDEMVIELLEHIPATEKNINAVVRLKQQGFRIAVDDFTGDEAQAAWLKYADIVKVDLPALGSPDYAGAVRKKFHREGLLWLAEKVETHEEFEHCKAAGYDLFQGYFFSKPVILFGRRTPDSHLAVMQLLGALNQEEADFDDIVDTVRRDPQLSYRLLQMANSPQVNHGAPITTLQRAATALGLSRIRNWANLLALGKLSDKPAVLQQQALFRGYLMQSLSAGTDTMEPDTAFTLGLFSLLDAMLDMPIDEVCARVNLPKELTQAITENSGVYGQHLKALMQWEKGAADTIDWASLEVTPGELEASIEQAIHTVSQQSGDLAF</sequence>
<organism evidence="3 4">
    <name type="scientific">Thalassolituus maritimus</name>
    <dbReference type="NCBI Taxonomy" id="484498"/>
    <lineage>
        <taxon>Bacteria</taxon>
        <taxon>Pseudomonadati</taxon>
        <taxon>Pseudomonadota</taxon>
        <taxon>Gammaproteobacteria</taxon>
        <taxon>Oceanospirillales</taxon>
        <taxon>Oceanospirillaceae</taxon>
        <taxon>Thalassolituus</taxon>
    </lineage>
</organism>
<dbReference type="Proteomes" id="UP000185639">
    <property type="component" value="Unassembled WGS sequence"/>
</dbReference>
<reference evidence="4" key="1">
    <citation type="submission" date="2017-01" db="EMBL/GenBank/DDBJ databases">
        <authorList>
            <person name="Varghese N."/>
            <person name="Submissions S."/>
        </authorList>
    </citation>
    <scope>NUCLEOTIDE SEQUENCE [LARGE SCALE GENOMIC DNA]</scope>
    <source>
        <strain evidence="4">DSM 24913</strain>
    </source>
</reference>
<dbReference type="STRING" id="484498.SAMN05421686_103239"/>
<dbReference type="AlphaFoldDB" id="A0A1N7L251"/>
<evidence type="ECO:0000259" key="1">
    <source>
        <dbReference type="PROSITE" id="PS50883"/>
    </source>
</evidence>
<dbReference type="EMBL" id="FTOH01000003">
    <property type="protein sequence ID" value="SIS67933.1"/>
    <property type="molecule type" value="Genomic_DNA"/>
</dbReference>
<dbReference type="Pfam" id="PF00563">
    <property type="entry name" value="EAL"/>
    <property type="match status" value="1"/>
</dbReference>
<dbReference type="InterPro" id="IPR014408">
    <property type="entry name" value="dGMP_Pdiesterase_EAL/HD-GYP"/>
</dbReference>
<feature type="domain" description="EAL" evidence="1">
    <location>
        <begin position="1"/>
        <end position="207"/>
    </location>
</feature>
<dbReference type="PANTHER" id="PTHR33525">
    <property type="match status" value="1"/>
</dbReference>
<accession>A0A1N7L251</accession>
<gene>
    <name evidence="3" type="ORF">SAMN05421686_103239</name>
</gene>
<evidence type="ECO:0000313" key="3">
    <source>
        <dbReference type="EMBL" id="SIS67933.1"/>
    </source>
</evidence>
<feature type="domain" description="HDOD" evidence="2">
    <location>
        <begin position="201"/>
        <end position="386"/>
    </location>
</feature>
<dbReference type="Gene3D" id="1.10.3210.10">
    <property type="entry name" value="Hypothetical protein af1432"/>
    <property type="match status" value="1"/>
</dbReference>
<protein>
    <submittedName>
        <fullName evidence="3">EAL and modified HD-GYP domain-containing signal transduction protein</fullName>
    </submittedName>
</protein>
<dbReference type="PROSITE" id="PS50883">
    <property type="entry name" value="EAL"/>
    <property type="match status" value="1"/>
</dbReference>
<dbReference type="InterPro" id="IPR035919">
    <property type="entry name" value="EAL_sf"/>
</dbReference>
<dbReference type="PROSITE" id="PS51833">
    <property type="entry name" value="HDOD"/>
    <property type="match status" value="1"/>
</dbReference>